<reference evidence="3" key="1">
    <citation type="submission" date="2010-02" db="EMBL/GenBank/DDBJ databases">
        <title>Complete sequence of Ferroglobus placidus DSM 10642.</title>
        <authorList>
            <consortium name="US DOE Joint Genome Institute"/>
            <person name="Lucas S."/>
            <person name="Copeland A."/>
            <person name="Lapidus A."/>
            <person name="Cheng J.-F."/>
            <person name="Bruce D."/>
            <person name="Goodwin L."/>
            <person name="Pitluck S."/>
            <person name="Saunders E."/>
            <person name="Brettin T."/>
            <person name="Detter J.C."/>
            <person name="Han C."/>
            <person name="Tapia R."/>
            <person name="Larimer F."/>
            <person name="Land M."/>
            <person name="Hauser L."/>
            <person name="Kyrpides N."/>
            <person name="Ivanova N."/>
            <person name="Holmes D."/>
            <person name="Lovley D."/>
            <person name="Kyrpides N."/>
            <person name="Anderson I.J."/>
            <person name="Woyke T."/>
        </authorList>
    </citation>
    <scope>NUCLEOTIDE SEQUENCE [LARGE SCALE GENOMIC DNA]</scope>
    <source>
        <strain evidence="3">DSM 10642 / AEDII12DO</strain>
    </source>
</reference>
<dbReference type="KEGG" id="fpl:Ferp_0451"/>
<dbReference type="eggNOG" id="arCOG13283">
    <property type="taxonomic scope" value="Archaea"/>
</dbReference>
<dbReference type="HOGENOM" id="CLU_945278_0_0_2"/>
<evidence type="ECO:0000313" key="2">
    <source>
        <dbReference type="EMBL" id="ADC64626.1"/>
    </source>
</evidence>
<evidence type="ECO:0000256" key="1">
    <source>
        <dbReference type="SAM" id="MobiDB-lite"/>
    </source>
</evidence>
<accession>D3S2Z3</accession>
<sequence>MAGKRVKETQSEVKVGSAKVVVRGRIDPALVGRAVDVLTQLADEVILRRSNGDVEISLVFTKAEIVERLEEKEAESVGGVESAEGADEEVVEEVGKEERELLPPVVEGIEEKEIAAEEKKEEKAKAGDKEGAEWKKEEKKWEEKKEEEKEETVRETEGKKEKKEKKRKTERGEKGWIKKGNLIYRVSKDLVEARYKGHVLKLPYETARRIFDELPTVATAEDILSTAEKLEVKMNKVKAYMLAKVFTHVLFDATISGGGKRGEKMRIIKPEYFSLRSEVKNKIEQELEVIGRGF</sequence>
<dbReference type="PaxDb" id="589924-Ferp_0451"/>
<dbReference type="AlphaFoldDB" id="D3S2Z3"/>
<organism evidence="2 3">
    <name type="scientific">Ferroglobus placidus (strain DSM 10642 / AEDII12DO)</name>
    <dbReference type="NCBI Taxonomy" id="589924"/>
    <lineage>
        <taxon>Archaea</taxon>
        <taxon>Methanobacteriati</taxon>
        <taxon>Methanobacteriota</taxon>
        <taxon>Archaeoglobi</taxon>
        <taxon>Archaeoglobales</taxon>
        <taxon>Archaeoglobaceae</taxon>
        <taxon>Ferroglobus</taxon>
    </lineage>
</organism>
<evidence type="ECO:0000313" key="3">
    <source>
        <dbReference type="Proteomes" id="UP000002613"/>
    </source>
</evidence>
<reference evidence="2 3" key="2">
    <citation type="journal article" date="2011" name="Stand. Genomic Sci.">
        <title>Complete genome sequence of Ferroglobus placidus AEDII12DO.</title>
        <authorList>
            <person name="Anderson I."/>
            <person name="Risso C."/>
            <person name="Holmes D."/>
            <person name="Lucas S."/>
            <person name="Copeland A."/>
            <person name="Lapidus A."/>
            <person name="Cheng J.F."/>
            <person name="Bruce D."/>
            <person name="Goodwin L."/>
            <person name="Pitluck S."/>
            <person name="Saunders E."/>
            <person name="Brettin T."/>
            <person name="Detter J.C."/>
            <person name="Han C."/>
            <person name="Tapia R."/>
            <person name="Larimer F."/>
            <person name="Land M."/>
            <person name="Hauser L."/>
            <person name="Woyke T."/>
            <person name="Lovley D."/>
            <person name="Kyrpides N."/>
            <person name="Ivanova N."/>
        </authorList>
    </citation>
    <scope>NUCLEOTIDE SEQUENCE [LARGE SCALE GENOMIC DNA]</scope>
    <source>
        <strain evidence="3">DSM 10642 / AEDII12DO</strain>
    </source>
</reference>
<name>D3S2Z3_FERPA</name>
<protein>
    <submittedName>
        <fullName evidence="2">Uncharacterized protein</fullName>
    </submittedName>
</protein>
<dbReference type="Proteomes" id="UP000002613">
    <property type="component" value="Chromosome"/>
</dbReference>
<keyword evidence="3" id="KW-1185">Reference proteome</keyword>
<dbReference type="STRING" id="589924.Ferp_0451"/>
<feature type="compositionally biased region" description="Basic and acidic residues" evidence="1">
    <location>
        <begin position="112"/>
        <end position="161"/>
    </location>
</feature>
<proteinExistence type="predicted"/>
<feature type="region of interest" description="Disordered" evidence="1">
    <location>
        <begin position="112"/>
        <end position="171"/>
    </location>
</feature>
<gene>
    <name evidence="2" type="ordered locus">Ferp_0451</name>
</gene>
<dbReference type="EMBL" id="CP001899">
    <property type="protein sequence ID" value="ADC64626.1"/>
    <property type="molecule type" value="Genomic_DNA"/>
</dbReference>